<dbReference type="EMBL" id="CP027860">
    <property type="protein sequence ID" value="AVP96783.1"/>
    <property type="molecule type" value="Genomic_DNA"/>
</dbReference>
<accession>A0A2P1PPL3</accession>
<proteinExistence type="predicted"/>
<reference evidence="1 2" key="1">
    <citation type="submission" date="2018-03" db="EMBL/GenBank/DDBJ databases">
        <title>Ahniella affigens gen. nov., sp. nov., a gammaproteobacterium isolated from sandy soil near a stream.</title>
        <authorList>
            <person name="Ko Y."/>
            <person name="Kim J.-H."/>
        </authorList>
    </citation>
    <scope>NUCLEOTIDE SEQUENCE [LARGE SCALE GENOMIC DNA]</scope>
    <source>
        <strain evidence="1 2">D13</strain>
    </source>
</reference>
<gene>
    <name evidence="1" type="ORF">C7S18_06030</name>
</gene>
<evidence type="ECO:0000313" key="2">
    <source>
        <dbReference type="Proteomes" id="UP000241074"/>
    </source>
</evidence>
<evidence type="ECO:0000313" key="1">
    <source>
        <dbReference type="EMBL" id="AVP96783.1"/>
    </source>
</evidence>
<name>A0A2P1PPL3_9GAMM</name>
<sequence>MFRIVPLPVLTTKQIASLRTLCSLGVAAIRAASVAQSSVRDVVAFGTAWQDERDFLRRLCREYTRGDAAFAVDEQHQGDRFERLSPLQFASRLKRLREIELEQQMFSDLENGFIASRAEFEPHDMDWTQEVAQNASA</sequence>
<reference evidence="1 2" key="2">
    <citation type="submission" date="2018-03" db="EMBL/GenBank/DDBJ databases">
        <authorList>
            <person name="Keele B.F."/>
        </authorList>
    </citation>
    <scope>NUCLEOTIDE SEQUENCE [LARGE SCALE GENOMIC DNA]</scope>
    <source>
        <strain evidence="1 2">D13</strain>
    </source>
</reference>
<keyword evidence="2" id="KW-1185">Reference proteome</keyword>
<protein>
    <submittedName>
        <fullName evidence="1">Uncharacterized protein</fullName>
    </submittedName>
</protein>
<organism evidence="1 2">
    <name type="scientific">Ahniella affigens</name>
    <dbReference type="NCBI Taxonomy" id="2021234"/>
    <lineage>
        <taxon>Bacteria</taxon>
        <taxon>Pseudomonadati</taxon>
        <taxon>Pseudomonadota</taxon>
        <taxon>Gammaproteobacteria</taxon>
        <taxon>Lysobacterales</taxon>
        <taxon>Rhodanobacteraceae</taxon>
        <taxon>Ahniella</taxon>
    </lineage>
</organism>
<dbReference type="AlphaFoldDB" id="A0A2P1PPL3"/>
<dbReference type="Proteomes" id="UP000241074">
    <property type="component" value="Chromosome"/>
</dbReference>
<dbReference type="KEGG" id="xba:C7S18_06030"/>